<reference evidence="2" key="2">
    <citation type="journal article" date="2024" name="Plant">
        <title>Genomic evolution and insights into agronomic trait innovations of Sesamum species.</title>
        <authorList>
            <person name="Miao H."/>
            <person name="Wang L."/>
            <person name="Qu L."/>
            <person name="Liu H."/>
            <person name="Sun Y."/>
            <person name="Le M."/>
            <person name="Wang Q."/>
            <person name="Wei S."/>
            <person name="Zheng Y."/>
            <person name="Lin W."/>
            <person name="Duan Y."/>
            <person name="Cao H."/>
            <person name="Xiong S."/>
            <person name="Wang X."/>
            <person name="Wei L."/>
            <person name="Li C."/>
            <person name="Ma Q."/>
            <person name="Ju M."/>
            <person name="Zhao R."/>
            <person name="Li G."/>
            <person name="Mu C."/>
            <person name="Tian Q."/>
            <person name="Mei H."/>
            <person name="Zhang T."/>
            <person name="Gao T."/>
            <person name="Zhang H."/>
        </authorList>
    </citation>
    <scope>NUCLEOTIDE SEQUENCE</scope>
    <source>
        <strain evidence="2">G02</strain>
    </source>
</reference>
<organism evidence="2">
    <name type="scientific">Sesamum radiatum</name>
    <name type="common">Black benniseed</name>
    <dbReference type="NCBI Taxonomy" id="300843"/>
    <lineage>
        <taxon>Eukaryota</taxon>
        <taxon>Viridiplantae</taxon>
        <taxon>Streptophyta</taxon>
        <taxon>Embryophyta</taxon>
        <taxon>Tracheophyta</taxon>
        <taxon>Spermatophyta</taxon>
        <taxon>Magnoliopsida</taxon>
        <taxon>eudicotyledons</taxon>
        <taxon>Gunneridae</taxon>
        <taxon>Pentapetalae</taxon>
        <taxon>asterids</taxon>
        <taxon>lamiids</taxon>
        <taxon>Lamiales</taxon>
        <taxon>Pedaliaceae</taxon>
        <taxon>Sesamum</taxon>
    </lineage>
</organism>
<dbReference type="AlphaFoldDB" id="A0AAW2MZ05"/>
<dbReference type="PROSITE" id="PS50879">
    <property type="entry name" value="RNASE_H_1"/>
    <property type="match status" value="1"/>
</dbReference>
<comment type="caution">
    <text evidence="2">The sequence shown here is derived from an EMBL/GenBank/DDBJ whole genome shotgun (WGS) entry which is preliminary data.</text>
</comment>
<name>A0AAW2MZ05_SESRA</name>
<dbReference type="InterPro" id="IPR043502">
    <property type="entry name" value="DNA/RNA_pol_sf"/>
</dbReference>
<dbReference type="EMBL" id="JACGWJ010000021">
    <property type="protein sequence ID" value="KAL0336735.1"/>
    <property type="molecule type" value="Genomic_DNA"/>
</dbReference>
<dbReference type="PANTHER" id="PTHR48475:SF2">
    <property type="entry name" value="RIBONUCLEASE H"/>
    <property type="match status" value="1"/>
</dbReference>
<dbReference type="PANTHER" id="PTHR48475">
    <property type="entry name" value="RIBONUCLEASE H"/>
    <property type="match status" value="1"/>
</dbReference>
<dbReference type="GO" id="GO:0003676">
    <property type="term" value="F:nucleic acid binding"/>
    <property type="evidence" value="ECO:0007669"/>
    <property type="project" value="InterPro"/>
</dbReference>
<evidence type="ECO:0000259" key="1">
    <source>
        <dbReference type="PROSITE" id="PS50879"/>
    </source>
</evidence>
<dbReference type="Pfam" id="PF13456">
    <property type="entry name" value="RVT_3"/>
    <property type="match status" value="1"/>
</dbReference>
<protein>
    <recommendedName>
        <fullName evidence="1">RNase H type-1 domain-containing protein</fullName>
    </recommendedName>
</protein>
<dbReference type="Gene3D" id="3.30.420.10">
    <property type="entry name" value="Ribonuclease H-like superfamily/Ribonuclease H"/>
    <property type="match status" value="1"/>
</dbReference>
<dbReference type="InterPro" id="IPR041577">
    <property type="entry name" value="RT_RNaseH_2"/>
</dbReference>
<dbReference type="SUPFAM" id="SSF53098">
    <property type="entry name" value="Ribonuclease H-like"/>
    <property type="match status" value="1"/>
</dbReference>
<gene>
    <name evidence="2" type="ORF">Sradi_4885400</name>
</gene>
<dbReference type="GO" id="GO:0004523">
    <property type="term" value="F:RNA-DNA hybrid ribonuclease activity"/>
    <property type="evidence" value="ECO:0007669"/>
    <property type="project" value="InterPro"/>
</dbReference>
<evidence type="ECO:0000313" key="2">
    <source>
        <dbReference type="EMBL" id="KAL0336735.1"/>
    </source>
</evidence>
<accession>A0AAW2MZ05</accession>
<sequence length="266" mass="29654">MAALTRFISKSAEKGLPFFRTLRKVKDFEWTEKCQQEFEALKAYLAKFPLLVKSIPGDTFYLYISTTSQTIRSMLVRKENGAQTPIYYLNKVVNGGECHYPSIEKMALNMVITARKLRPYFLSCPIGVKTNTPLKQVLGKLDASGRLVKWQIDLGKYDISYLPRTTIKAQALADFVSEMTGATQEEVPEERPWLLHMDGSSTAQGSGAGVVITSPQGEDIELLIKFDFNASNNEAEYKALVLGMRMAQDAGALHLLANSDSQLVVK</sequence>
<dbReference type="SUPFAM" id="SSF56672">
    <property type="entry name" value="DNA/RNA polymerases"/>
    <property type="match status" value="1"/>
</dbReference>
<reference evidence="2" key="1">
    <citation type="submission" date="2020-06" db="EMBL/GenBank/DDBJ databases">
        <authorList>
            <person name="Li T."/>
            <person name="Hu X."/>
            <person name="Zhang T."/>
            <person name="Song X."/>
            <person name="Zhang H."/>
            <person name="Dai N."/>
            <person name="Sheng W."/>
            <person name="Hou X."/>
            <person name="Wei L."/>
        </authorList>
    </citation>
    <scope>NUCLEOTIDE SEQUENCE</scope>
    <source>
        <strain evidence="2">G02</strain>
        <tissue evidence="2">Leaf</tissue>
    </source>
</reference>
<dbReference type="Gene3D" id="3.30.70.270">
    <property type="match status" value="1"/>
</dbReference>
<dbReference type="InterPro" id="IPR043128">
    <property type="entry name" value="Rev_trsase/Diguanyl_cyclase"/>
</dbReference>
<feature type="domain" description="RNase H type-1" evidence="1">
    <location>
        <begin position="189"/>
        <end position="266"/>
    </location>
</feature>
<dbReference type="Pfam" id="PF17919">
    <property type="entry name" value="RT_RNaseH_2"/>
    <property type="match status" value="1"/>
</dbReference>
<proteinExistence type="predicted"/>
<dbReference type="InterPro" id="IPR002156">
    <property type="entry name" value="RNaseH_domain"/>
</dbReference>
<dbReference type="InterPro" id="IPR036397">
    <property type="entry name" value="RNaseH_sf"/>
</dbReference>
<dbReference type="InterPro" id="IPR012337">
    <property type="entry name" value="RNaseH-like_sf"/>
</dbReference>